<dbReference type="InterPro" id="IPR003787">
    <property type="entry name" value="Sulphur_relay_DsrE/F-like"/>
</dbReference>
<dbReference type="OrthoDB" id="5615986at2"/>
<dbReference type="AlphaFoldDB" id="A0A1G8UE96"/>
<feature type="chain" id="PRO_5011649681" evidence="1">
    <location>
        <begin position="27"/>
        <end position="164"/>
    </location>
</feature>
<keyword evidence="1" id="KW-0732">Signal</keyword>
<dbReference type="SUPFAM" id="SSF75169">
    <property type="entry name" value="DsrEFH-like"/>
    <property type="match status" value="1"/>
</dbReference>
<keyword evidence="3" id="KW-1185">Reference proteome</keyword>
<dbReference type="Gene3D" id="3.40.1260.10">
    <property type="entry name" value="DsrEFH-like"/>
    <property type="match status" value="1"/>
</dbReference>
<dbReference type="InterPro" id="IPR027396">
    <property type="entry name" value="DsrEFH-like"/>
</dbReference>
<proteinExistence type="predicted"/>
<sequence>MKLFKSLSLYGLALLASLTLPLMAQAAPADTDALKGVTNGKALFDINLSNINQVPLYLQVIGMTHDGLVGQGVEPKFVVAFRGASVQFISNQGGNDDTQAIKQQIAKSVSELASKGVKFEACAIATNLFQVDNDSLLPEVKVVGNTFISLIGYQAQGYGTIPVM</sequence>
<dbReference type="RefSeq" id="WP_090365443.1">
    <property type="nucleotide sequence ID" value="NZ_FNEM01000009.1"/>
</dbReference>
<evidence type="ECO:0000313" key="2">
    <source>
        <dbReference type="EMBL" id="SDJ52099.1"/>
    </source>
</evidence>
<protein>
    <submittedName>
        <fullName evidence="2">Intracellular sulfur oxidation protein, DsrE/DsrF family</fullName>
    </submittedName>
</protein>
<evidence type="ECO:0000256" key="1">
    <source>
        <dbReference type="SAM" id="SignalP"/>
    </source>
</evidence>
<feature type="signal peptide" evidence="1">
    <location>
        <begin position="1"/>
        <end position="26"/>
    </location>
</feature>
<dbReference type="Pfam" id="PF02635">
    <property type="entry name" value="DsrE"/>
    <property type="match status" value="1"/>
</dbReference>
<dbReference type="Proteomes" id="UP000199527">
    <property type="component" value="Unassembled WGS sequence"/>
</dbReference>
<reference evidence="3" key="1">
    <citation type="submission" date="2016-10" db="EMBL/GenBank/DDBJ databases">
        <authorList>
            <person name="Varghese N."/>
            <person name="Submissions S."/>
        </authorList>
    </citation>
    <scope>NUCLEOTIDE SEQUENCE [LARGE SCALE GENOMIC DNA]</scope>
    <source>
        <strain evidence="3">DSM 23317</strain>
    </source>
</reference>
<organism evidence="2 3">
    <name type="scientific">Ferrimonas sediminum</name>
    <dbReference type="NCBI Taxonomy" id="718193"/>
    <lineage>
        <taxon>Bacteria</taxon>
        <taxon>Pseudomonadati</taxon>
        <taxon>Pseudomonadota</taxon>
        <taxon>Gammaproteobacteria</taxon>
        <taxon>Alteromonadales</taxon>
        <taxon>Ferrimonadaceae</taxon>
        <taxon>Ferrimonas</taxon>
    </lineage>
</organism>
<evidence type="ECO:0000313" key="3">
    <source>
        <dbReference type="Proteomes" id="UP000199527"/>
    </source>
</evidence>
<dbReference type="EMBL" id="FNEM01000009">
    <property type="protein sequence ID" value="SDJ52099.1"/>
    <property type="molecule type" value="Genomic_DNA"/>
</dbReference>
<name>A0A1G8UE96_9GAMM</name>
<accession>A0A1G8UE96</accession>
<gene>
    <name evidence="2" type="ORF">SAMN04488540_10961</name>
</gene>